<keyword evidence="7 8" id="KW-0998">Cell outer membrane</keyword>
<feature type="chain" id="PRO_5011520924" evidence="10">
    <location>
        <begin position="28"/>
        <end position="801"/>
    </location>
</feature>
<keyword evidence="3 8" id="KW-1134">Transmembrane beta strand</keyword>
<proteinExistence type="inferred from homology"/>
<dbReference type="InterPro" id="IPR012910">
    <property type="entry name" value="Plug_dom"/>
</dbReference>
<dbReference type="Gene3D" id="2.60.40.1120">
    <property type="entry name" value="Carboxypeptidase-like, regulatory domain"/>
    <property type="match status" value="1"/>
</dbReference>
<keyword evidence="5 9" id="KW-0798">TonB box</keyword>
<keyword evidence="13" id="KW-0675">Receptor</keyword>
<name>A0A1I2AXP3_9BACT</name>
<keyword evidence="2 8" id="KW-0813">Transport</keyword>
<gene>
    <name evidence="13" type="ORF">SAMN05216283_101257</name>
</gene>
<dbReference type="Gene3D" id="2.40.170.20">
    <property type="entry name" value="TonB-dependent receptor, beta-barrel domain"/>
    <property type="match status" value="1"/>
</dbReference>
<evidence type="ECO:0000256" key="5">
    <source>
        <dbReference type="ARBA" id="ARBA00023077"/>
    </source>
</evidence>
<evidence type="ECO:0000313" key="13">
    <source>
        <dbReference type="EMBL" id="SFE48745.1"/>
    </source>
</evidence>
<dbReference type="Pfam" id="PF00593">
    <property type="entry name" value="TonB_dep_Rec_b-barrel"/>
    <property type="match status" value="1"/>
</dbReference>
<dbReference type="Gene3D" id="2.170.130.10">
    <property type="entry name" value="TonB-dependent receptor, plug domain"/>
    <property type="match status" value="1"/>
</dbReference>
<feature type="domain" description="TonB-dependent receptor-like beta-barrel" evidence="11">
    <location>
        <begin position="327"/>
        <end position="749"/>
    </location>
</feature>
<evidence type="ECO:0000256" key="3">
    <source>
        <dbReference type="ARBA" id="ARBA00022452"/>
    </source>
</evidence>
<accession>A0A1I2AXP3</accession>
<evidence type="ECO:0000256" key="7">
    <source>
        <dbReference type="ARBA" id="ARBA00023237"/>
    </source>
</evidence>
<dbReference type="InterPro" id="IPR039426">
    <property type="entry name" value="TonB-dep_rcpt-like"/>
</dbReference>
<dbReference type="EMBL" id="FONW01000001">
    <property type="protein sequence ID" value="SFE48745.1"/>
    <property type="molecule type" value="Genomic_DNA"/>
</dbReference>
<evidence type="ECO:0000313" key="14">
    <source>
        <dbReference type="Proteomes" id="UP000198964"/>
    </source>
</evidence>
<keyword evidence="10" id="KW-0732">Signal</keyword>
<evidence type="ECO:0000256" key="4">
    <source>
        <dbReference type="ARBA" id="ARBA00022692"/>
    </source>
</evidence>
<sequence length="801" mass="90441">MIQKTKRNKVRSILLLVFMVLAHSAWAQRATIHGRVYDSDNNKGLPFVNVVVSGTTIGTITGEDGAYHIAGLKPGFIRLEVSFIGYESVVSPEIEVSNSKPTYLDIELEKKRTELQEVTVSASLFRKTEESPLSLKNIGISEIENSPGANRDISKVIQSFPGVQSTAAFRNDIIIRGGGPSESRFFLDGVEVPNINHFATQGASGGPVGIINADLLREVNYFSGAFPANRGNALSGVFEFFQVDGNSEKFRAQASVGASEVSATIDGPIGENTTYIFSARRSYLQLLFSALELPFLPTFNDFQFKLKTRLDSKNELSFIGLGAIDQFDLNLDIEDPDEQQRYILASLPENEQWSYTVGAVYKHFRDDGYETIVLSRSHLNNSAVKFLDNDDSSLENKTLDYLSEEIENKLRFENVSRLGAVKLNFGANLDWVTYTNSTQQRRYYPDGFLNVDYDTDLNLLKWGVFGQVSNKIWNERLTLSVGVRMDANNYSSSMKSPFNQISPRVSASYLLAPEWSLNFNTGRYFQLPPYTALGYKQDGELINKSNDLKYIRADHFIGGVEYRPASNVLFSVEGFLKMYDDYPFSVKDSVSLANLGADYGVIGNEEVRSISKGRSYGLEFQSRIASVNRFNLNLSYTWVRSEFDDKEGNSIVSSWDSRHLVVFTGTRKLKRDWRVGARWRFVGGLPYTPYDMNRSTLVEAWNSNNGPFLDTDRWNTKRFDSFHQLDMRIDKAYYLNKLTAKFYIDIQNLYNFQNQDQDILVRAQDADGQFLTSDGGTRYVLDRVKNTSGTILPTIGIILEF</sequence>
<dbReference type="SUPFAM" id="SSF56935">
    <property type="entry name" value="Porins"/>
    <property type="match status" value="1"/>
</dbReference>
<feature type="domain" description="TonB-dependent receptor plug" evidence="12">
    <location>
        <begin position="129"/>
        <end position="237"/>
    </location>
</feature>
<dbReference type="GO" id="GO:0015344">
    <property type="term" value="F:siderophore uptake transmembrane transporter activity"/>
    <property type="evidence" value="ECO:0007669"/>
    <property type="project" value="TreeGrafter"/>
</dbReference>
<evidence type="ECO:0000256" key="10">
    <source>
        <dbReference type="SAM" id="SignalP"/>
    </source>
</evidence>
<dbReference type="GO" id="GO:0044718">
    <property type="term" value="P:siderophore transmembrane transport"/>
    <property type="evidence" value="ECO:0007669"/>
    <property type="project" value="TreeGrafter"/>
</dbReference>
<reference evidence="13 14" key="1">
    <citation type="submission" date="2016-10" db="EMBL/GenBank/DDBJ databases">
        <authorList>
            <person name="de Groot N.N."/>
        </authorList>
    </citation>
    <scope>NUCLEOTIDE SEQUENCE [LARGE SCALE GENOMIC DNA]</scope>
    <source>
        <strain evidence="13 14">CGMCC 1.9156</strain>
    </source>
</reference>
<dbReference type="InterPro" id="IPR008969">
    <property type="entry name" value="CarboxyPept-like_regulatory"/>
</dbReference>
<evidence type="ECO:0000259" key="12">
    <source>
        <dbReference type="Pfam" id="PF07715"/>
    </source>
</evidence>
<dbReference type="PROSITE" id="PS52016">
    <property type="entry name" value="TONB_DEPENDENT_REC_3"/>
    <property type="match status" value="1"/>
</dbReference>
<dbReference type="InterPro" id="IPR036942">
    <property type="entry name" value="Beta-barrel_TonB_sf"/>
</dbReference>
<dbReference type="Pfam" id="PF07715">
    <property type="entry name" value="Plug"/>
    <property type="match status" value="1"/>
</dbReference>
<keyword evidence="14" id="KW-1185">Reference proteome</keyword>
<dbReference type="GO" id="GO:0009279">
    <property type="term" value="C:cell outer membrane"/>
    <property type="evidence" value="ECO:0007669"/>
    <property type="project" value="UniProtKB-SubCell"/>
</dbReference>
<dbReference type="PANTHER" id="PTHR30069">
    <property type="entry name" value="TONB-DEPENDENT OUTER MEMBRANE RECEPTOR"/>
    <property type="match status" value="1"/>
</dbReference>
<evidence type="ECO:0000256" key="8">
    <source>
        <dbReference type="PROSITE-ProRule" id="PRU01360"/>
    </source>
</evidence>
<comment type="similarity">
    <text evidence="8 9">Belongs to the TonB-dependent receptor family.</text>
</comment>
<evidence type="ECO:0000256" key="1">
    <source>
        <dbReference type="ARBA" id="ARBA00004571"/>
    </source>
</evidence>
<dbReference type="RefSeq" id="WP_093918008.1">
    <property type="nucleotide sequence ID" value="NZ_FONW01000001.1"/>
</dbReference>
<comment type="subcellular location">
    <subcellularLocation>
        <location evidence="1 8">Cell outer membrane</location>
        <topology evidence="1 8">Multi-pass membrane protein</topology>
    </subcellularLocation>
</comment>
<dbReference type="InterPro" id="IPR000531">
    <property type="entry name" value="Beta-barrel_TonB"/>
</dbReference>
<dbReference type="PANTHER" id="PTHR30069:SF57">
    <property type="entry name" value="TONB-DEPENDENT RECEPTOR"/>
    <property type="match status" value="1"/>
</dbReference>
<organism evidence="13 14">
    <name type="scientific">Sunxiuqinia elliptica</name>
    <dbReference type="NCBI Taxonomy" id="655355"/>
    <lineage>
        <taxon>Bacteria</taxon>
        <taxon>Pseudomonadati</taxon>
        <taxon>Bacteroidota</taxon>
        <taxon>Bacteroidia</taxon>
        <taxon>Marinilabiliales</taxon>
        <taxon>Prolixibacteraceae</taxon>
        <taxon>Sunxiuqinia</taxon>
    </lineage>
</organism>
<evidence type="ECO:0000256" key="9">
    <source>
        <dbReference type="RuleBase" id="RU003357"/>
    </source>
</evidence>
<dbReference type="Proteomes" id="UP000198964">
    <property type="component" value="Unassembled WGS sequence"/>
</dbReference>
<dbReference type="InterPro" id="IPR037066">
    <property type="entry name" value="Plug_dom_sf"/>
</dbReference>
<evidence type="ECO:0000259" key="11">
    <source>
        <dbReference type="Pfam" id="PF00593"/>
    </source>
</evidence>
<keyword evidence="4 8" id="KW-0812">Transmembrane</keyword>
<evidence type="ECO:0000256" key="2">
    <source>
        <dbReference type="ARBA" id="ARBA00022448"/>
    </source>
</evidence>
<dbReference type="Pfam" id="PF13715">
    <property type="entry name" value="CarbopepD_reg_2"/>
    <property type="match status" value="1"/>
</dbReference>
<feature type="signal peptide" evidence="10">
    <location>
        <begin position="1"/>
        <end position="27"/>
    </location>
</feature>
<dbReference type="STRING" id="655355.SAMN05216283_101257"/>
<keyword evidence="6 8" id="KW-0472">Membrane</keyword>
<dbReference type="AlphaFoldDB" id="A0A1I2AXP3"/>
<dbReference type="SUPFAM" id="SSF49464">
    <property type="entry name" value="Carboxypeptidase regulatory domain-like"/>
    <property type="match status" value="1"/>
</dbReference>
<evidence type="ECO:0000256" key="6">
    <source>
        <dbReference type="ARBA" id="ARBA00023136"/>
    </source>
</evidence>
<protein>
    <submittedName>
        <fullName evidence="13">Outer membrane cobalamin receptor protein</fullName>
    </submittedName>
</protein>